<reference evidence="1 2" key="1">
    <citation type="submission" date="2018-08" db="EMBL/GenBank/DDBJ databases">
        <title>Lysobacter soli KCTC 22011, whole genome shotgun sequence.</title>
        <authorList>
            <person name="Zhang X."/>
            <person name="Feng G."/>
            <person name="Zhu H."/>
        </authorList>
    </citation>
    <scope>NUCLEOTIDE SEQUENCE [LARGE SCALE GENOMIC DNA]</scope>
    <source>
        <strain evidence="1 2">KCTC 22011</strain>
    </source>
</reference>
<organism evidence="1 2">
    <name type="scientific">Lysobacter soli</name>
    <dbReference type="NCBI Taxonomy" id="453783"/>
    <lineage>
        <taxon>Bacteria</taxon>
        <taxon>Pseudomonadati</taxon>
        <taxon>Pseudomonadota</taxon>
        <taxon>Gammaproteobacteria</taxon>
        <taxon>Lysobacterales</taxon>
        <taxon>Lysobacteraceae</taxon>
        <taxon>Lysobacter</taxon>
    </lineage>
</organism>
<name>A0A3D8VCI4_9GAMM</name>
<proteinExistence type="predicted"/>
<evidence type="ECO:0000313" key="1">
    <source>
        <dbReference type="EMBL" id="RDY67122.1"/>
    </source>
</evidence>
<evidence type="ECO:0000313" key="2">
    <source>
        <dbReference type="Proteomes" id="UP000256829"/>
    </source>
</evidence>
<protein>
    <submittedName>
        <fullName evidence="1">Uncharacterized protein</fullName>
    </submittedName>
</protein>
<gene>
    <name evidence="1" type="ORF">DX912_10660</name>
</gene>
<sequence>MDVIERSLRGLSGASRETLLDAVARTLDRYLSGTTRLVGSACQELDVELDEVLRRLGPPRSSAIGGANA</sequence>
<keyword evidence="2" id="KW-1185">Reference proteome</keyword>
<comment type="caution">
    <text evidence="1">The sequence shown here is derived from an EMBL/GenBank/DDBJ whole genome shotgun (WGS) entry which is preliminary data.</text>
</comment>
<dbReference type="Proteomes" id="UP000256829">
    <property type="component" value="Unassembled WGS sequence"/>
</dbReference>
<dbReference type="AlphaFoldDB" id="A0A3D8VCI4"/>
<accession>A0A3D8VCI4</accession>
<dbReference type="EMBL" id="QTJR01000006">
    <property type="protein sequence ID" value="RDY67122.1"/>
    <property type="molecule type" value="Genomic_DNA"/>
</dbReference>